<keyword evidence="3" id="KW-1185">Reference proteome</keyword>
<evidence type="ECO:0000313" key="2">
    <source>
        <dbReference type="EMBL" id="KAF2670171.1"/>
    </source>
</evidence>
<dbReference type="OrthoDB" id="3892787at2759"/>
<feature type="chain" id="PRO_5025374551" evidence="1">
    <location>
        <begin position="16"/>
        <end position="359"/>
    </location>
</feature>
<accession>A0A6A6UF34</accession>
<feature type="signal peptide" evidence="1">
    <location>
        <begin position="1"/>
        <end position="15"/>
    </location>
</feature>
<dbReference type="AlphaFoldDB" id="A0A6A6UF34"/>
<dbReference type="Pfam" id="PF07712">
    <property type="entry name" value="SURNod19"/>
    <property type="match status" value="1"/>
</dbReference>
<name>A0A6A6UF34_9PEZI</name>
<evidence type="ECO:0000313" key="3">
    <source>
        <dbReference type="Proteomes" id="UP000799302"/>
    </source>
</evidence>
<organism evidence="2 3">
    <name type="scientific">Microthyrium microscopicum</name>
    <dbReference type="NCBI Taxonomy" id="703497"/>
    <lineage>
        <taxon>Eukaryota</taxon>
        <taxon>Fungi</taxon>
        <taxon>Dikarya</taxon>
        <taxon>Ascomycota</taxon>
        <taxon>Pezizomycotina</taxon>
        <taxon>Dothideomycetes</taxon>
        <taxon>Dothideomycetes incertae sedis</taxon>
        <taxon>Microthyriales</taxon>
        <taxon>Microthyriaceae</taxon>
        <taxon>Microthyrium</taxon>
    </lineage>
</organism>
<sequence>MKVSVLLTISASASAASVGVPQNRQKAVLHRRQQLDDQLGYLTAAAPLLKEMKPSKIVNLQAKSAFPGAKRIKVYYGPFHVPGQNAPKLPKEANPMSLDPNSFAWNNWISGFPLDATYLEQSTGLELENGSIATLETGIYNHHLAYVSSKKFSPDFAQCAGQPAKKTRTPSTFAGATQEKGDAIFSTPDLKFKSGFYMGADDKIVATGELVNYANDTVSVFAVTETEYLPGKPEGFKDVVTEVFSVNQCDGGNLALRPPPGQLKYSLKSQNMTILHDGYVLGRRAHLHDGGEGLEFWVNDKLICDSKAIYGGPTGTRKSADGKVWETMSGVKECVDPVQVKKGDSVRLEAFYDLIKHPT</sequence>
<reference evidence="2" key="1">
    <citation type="journal article" date="2020" name="Stud. Mycol.">
        <title>101 Dothideomycetes genomes: a test case for predicting lifestyles and emergence of pathogens.</title>
        <authorList>
            <person name="Haridas S."/>
            <person name="Albert R."/>
            <person name="Binder M."/>
            <person name="Bloem J."/>
            <person name="Labutti K."/>
            <person name="Salamov A."/>
            <person name="Andreopoulos B."/>
            <person name="Baker S."/>
            <person name="Barry K."/>
            <person name="Bills G."/>
            <person name="Bluhm B."/>
            <person name="Cannon C."/>
            <person name="Castanera R."/>
            <person name="Culley D."/>
            <person name="Daum C."/>
            <person name="Ezra D."/>
            <person name="Gonzalez J."/>
            <person name="Henrissat B."/>
            <person name="Kuo A."/>
            <person name="Liang C."/>
            <person name="Lipzen A."/>
            <person name="Lutzoni F."/>
            <person name="Magnuson J."/>
            <person name="Mondo S."/>
            <person name="Nolan M."/>
            <person name="Ohm R."/>
            <person name="Pangilinan J."/>
            <person name="Park H.-J."/>
            <person name="Ramirez L."/>
            <person name="Alfaro M."/>
            <person name="Sun H."/>
            <person name="Tritt A."/>
            <person name="Yoshinaga Y."/>
            <person name="Zwiers L.-H."/>
            <person name="Turgeon B."/>
            <person name="Goodwin S."/>
            <person name="Spatafora J."/>
            <person name="Crous P."/>
            <person name="Grigoriev I."/>
        </authorList>
    </citation>
    <scope>NUCLEOTIDE SEQUENCE</scope>
    <source>
        <strain evidence="2">CBS 115976</strain>
    </source>
</reference>
<dbReference type="Proteomes" id="UP000799302">
    <property type="component" value="Unassembled WGS sequence"/>
</dbReference>
<evidence type="ECO:0000256" key="1">
    <source>
        <dbReference type="SAM" id="SignalP"/>
    </source>
</evidence>
<gene>
    <name evidence="2" type="ORF">BT63DRAFT_424121</name>
</gene>
<protein>
    <submittedName>
        <fullName evidence="2">Uncharacterized protein</fullName>
    </submittedName>
</protein>
<dbReference type="EMBL" id="MU004234">
    <property type="protein sequence ID" value="KAF2670171.1"/>
    <property type="molecule type" value="Genomic_DNA"/>
</dbReference>
<keyword evidence="1" id="KW-0732">Signal</keyword>
<dbReference type="InterPro" id="IPR011692">
    <property type="entry name" value="Stress_up-reg_Nod19"/>
</dbReference>
<proteinExistence type="predicted"/>